<evidence type="ECO:0000256" key="2">
    <source>
        <dbReference type="SAM" id="SignalP"/>
    </source>
</evidence>
<protein>
    <submittedName>
        <fullName evidence="3">Uncharacterized protein</fullName>
    </submittedName>
</protein>
<feature type="region of interest" description="Disordered" evidence="1">
    <location>
        <begin position="32"/>
        <end position="62"/>
    </location>
</feature>
<keyword evidence="4" id="KW-1185">Reference proteome</keyword>
<gene>
    <name evidence="3" type="ORF">ACG0Z3_05710</name>
</gene>
<feature type="compositionally biased region" description="Low complexity" evidence="1">
    <location>
        <begin position="32"/>
        <end position="50"/>
    </location>
</feature>
<evidence type="ECO:0000313" key="4">
    <source>
        <dbReference type="Proteomes" id="UP001606301"/>
    </source>
</evidence>
<comment type="caution">
    <text evidence="3">The sequence shown here is derived from an EMBL/GenBank/DDBJ whole genome shotgun (WGS) entry which is preliminary data.</text>
</comment>
<organism evidence="3 4">
    <name type="scientific">Pelomonas margarita</name>
    <dbReference type="NCBI Taxonomy" id="3299031"/>
    <lineage>
        <taxon>Bacteria</taxon>
        <taxon>Pseudomonadati</taxon>
        <taxon>Pseudomonadota</taxon>
        <taxon>Betaproteobacteria</taxon>
        <taxon>Burkholderiales</taxon>
        <taxon>Sphaerotilaceae</taxon>
        <taxon>Roseateles</taxon>
    </lineage>
</organism>
<accession>A0ABW7FEN6</accession>
<dbReference type="Proteomes" id="UP001606301">
    <property type="component" value="Unassembled WGS sequence"/>
</dbReference>
<reference evidence="3 4" key="1">
    <citation type="submission" date="2024-08" db="EMBL/GenBank/DDBJ databases">
        <authorList>
            <person name="Lu H."/>
        </authorList>
    </citation>
    <scope>NUCLEOTIDE SEQUENCE [LARGE SCALE GENOMIC DNA]</scope>
    <source>
        <strain evidence="3 4">LKC17W</strain>
    </source>
</reference>
<proteinExistence type="predicted"/>
<feature type="chain" id="PRO_5045891540" evidence="2">
    <location>
        <begin position="23"/>
        <end position="146"/>
    </location>
</feature>
<dbReference type="RefSeq" id="WP_394396135.1">
    <property type="nucleotide sequence ID" value="NZ_JBIGHW010000002.1"/>
</dbReference>
<name>A0ABW7FEN6_9BURK</name>
<evidence type="ECO:0000256" key="1">
    <source>
        <dbReference type="SAM" id="MobiDB-lite"/>
    </source>
</evidence>
<dbReference type="EMBL" id="JBIGHW010000002">
    <property type="protein sequence ID" value="MFG6440175.1"/>
    <property type="molecule type" value="Genomic_DNA"/>
</dbReference>
<feature type="signal peptide" evidence="2">
    <location>
        <begin position="1"/>
        <end position="22"/>
    </location>
</feature>
<sequence>MQATRLLSLLAALALATSAAQATSFASSAAGAGSASSGSVSDSMKASSGSSTGGEKRAEGRYRVTDVAQADAGRLRLTLAREGATTVELTLPQQALATRAVQVGDEVQATPQTYGVAFAHADTGRAFFLVLEDAWARELAARVVTP</sequence>
<evidence type="ECO:0000313" key="3">
    <source>
        <dbReference type="EMBL" id="MFG6440175.1"/>
    </source>
</evidence>
<keyword evidence="2" id="KW-0732">Signal</keyword>